<dbReference type="Proteomes" id="UP001497602">
    <property type="component" value="Unassembled WGS sequence"/>
</dbReference>
<evidence type="ECO:0000313" key="2">
    <source>
        <dbReference type="EMBL" id="CAL2108680.1"/>
    </source>
</evidence>
<dbReference type="RefSeq" id="WP_348740277.1">
    <property type="nucleotide sequence ID" value="NZ_CAXJRC010000046.1"/>
</dbReference>
<feature type="region of interest" description="Disordered" evidence="1">
    <location>
        <begin position="1"/>
        <end position="36"/>
    </location>
</feature>
<evidence type="ECO:0000256" key="1">
    <source>
        <dbReference type="SAM" id="MobiDB-lite"/>
    </source>
</evidence>
<dbReference type="EMBL" id="CAXJRC010000046">
    <property type="protein sequence ID" value="CAL2108680.1"/>
    <property type="molecule type" value="Genomic_DNA"/>
</dbReference>
<keyword evidence="3" id="KW-1185">Reference proteome</keyword>
<organism evidence="2 3">
    <name type="scientific">Tenacibaculum vairaonense</name>
    <dbReference type="NCBI Taxonomy" id="3137860"/>
    <lineage>
        <taxon>Bacteria</taxon>
        <taxon>Pseudomonadati</taxon>
        <taxon>Bacteroidota</taxon>
        <taxon>Flavobacteriia</taxon>
        <taxon>Flavobacteriales</taxon>
        <taxon>Flavobacteriaceae</taxon>
        <taxon>Tenacibaculum</taxon>
    </lineage>
</organism>
<evidence type="ECO:0000313" key="3">
    <source>
        <dbReference type="Proteomes" id="UP001497602"/>
    </source>
</evidence>
<name>A0ABP1FHN1_9FLAO</name>
<proteinExistence type="predicted"/>
<feature type="compositionally biased region" description="Polar residues" evidence="1">
    <location>
        <begin position="18"/>
        <end position="35"/>
    </location>
</feature>
<protein>
    <submittedName>
        <fullName evidence="2">Uncharacterized protein</fullName>
    </submittedName>
</protein>
<accession>A0ABP1FHN1</accession>
<reference evidence="2 3" key="1">
    <citation type="submission" date="2024-05" db="EMBL/GenBank/DDBJ databases">
        <authorList>
            <person name="Duchaud E."/>
        </authorList>
    </citation>
    <scope>NUCLEOTIDE SEQUENCE [LARGE SCALE GENOMIC DNA]</scope>
    <source>
        <strain evidence="2">Ena-SAMPLE-TAB-13-05-2024-13:56:06:370-140305</strain>
    </source>
</reference>
<comment type="caution">
    <text evidence="2">The sequence shown here is derived from an EMBL/GenBank/DDBJ whole genome shotgun (WGS) entry which is preliminary data.</text>
</comment>
<sequence length="263" mass="30207">MSNPYNDIFDSGEKEKTTPQAQNTNRTADSSLNFDTDNRFTTDGKEALDEVIENITIFQKQAIPFSELLTKVAAINHKVAKNPFSIFIVADDLHDQYSLEAEREYHILLQQKFNAIIVPMKVLAKMHLETVLKFNNEVGKEYYSVDKSNKTIKKEKEQAIEGLNRQRIILANGASDLEILFDAIKNTEQRIKKYINAGGHNHISRAEYEVITQKTEALLHGYNHQFDYSVFAINTIDKAVIYLGFYMKQTTAQYTNKLRKAFL</sequence>
<gene>
    <name evidence="2" type="ORF">T190115A13A_90026</name>
</gene>